<evidence type="ECO:0000313" key="6">
    <source>
        <dbReference type="Proteomes" id="UP000260733"/>
    </source>
</evidence>
<feature type="domain" description="Saccharopine dehydrogenase NADP binding" evidence="1">
    <location>
        <begin position="4"/>
        <end position="156"/>
    </location>
</feature>
<dbReference type="InterPro" id="IPR032095">
    <property type="entry name" value="Sacchrp_dh-like_C"/>
</dbReference>
<evidence type="ECO:0000313" key="3">
    <source>
        <dbReference type="EMBL" id="CUN17912.1"/>
    </source>
</evidence>
<dbReference type="Pfam" id="PF16653">
    <property type="entry name" value="Sacchrp_dh_C"/>
    <property type="match status" value="1"/>
</dbReference>
<organism evidence="3 5">
    <name type="scientific">Faecalibacterium prausnitzii</name>
    <dbReference type="NCBI Taxonomy" id="853"/>
    <lineage>
        <taxon>Bacteria</taxon>
        <taxon>Bacillati</taxon>
        <taxon>Bacillota</taxon>
        <taxon>Clostridia</taxon>
        <taxon>Eubacteriales</taxon>
        <taxon>Oscillospiraceae</taxon>
        <taxon>Faecalibacterium</taxon>
    </lineage>
</organism>
<dbReference type="Gene3D" id="3.40.50.720">
    <property type="entry name" value="NAD(P)-binding Rossmann-like Domain"/>
    <property type="match status" value="1"/>
</dbReference>
<sequence>MSKVLIIGCGGVASVAIHKCCQVPEVFTEICIASRTKAKCDKLAAELAPTTATKITTAQVDADKVEEVIALIKAYQPDLVMNIALPYQDLTIMDACLACGVNYMDTANYEPENTDDPEWRAIYEKRCKEAGFSAYFDYSWQWAYAKKFEEAGLTALLGSGFDPGVTQAYCAYAKKHEFDTIDTIDILDCNGGDHGYAFATNFNPEINLREVSAPGSYWENGHWVEIPAMSIKREYNFDQVGDKDMYLLHHEEIESLAKNIPEAKRIRFFMTFGQSYLDHMRCLEDVGMLSTTPVNFNGQEIVPIQFLKALLPDPASLGPRTKGKTNIGCIFTGKKDGKDKTYYIYNVCDHQECYKEVGSQAISYTTGVPAMCGALMLLTGKWTTKGVHTVEEFDPDPYLDALDKYGLPRSESHNPALVD</sequence>
<evidence type="ECO:0000259" key="2">
    <source>
        <dbReference type="Pfam" id="PF16653"/>
    </source>
</evidence>
<dbReference type="AlphaFoldDB" id="A0A173US88"/>
<dbReference type="Pfam" id="PF03435">
    <property type="entry name" value="Sacchrp_dh_NADP"/>
    <property type="match status" value="1"/>
</dbReference>
<proteinExistence type="predicted"/>
<dbReference type="Proteomes" id="UP000095649">
    <property type="component" value="Unassembled WGS sequence"/>
</dbReference>
<dbReference type="SUPFAM" id="SSF51735">
    <property type="entry name" value="NAD(P)-binding Rossmann-fold domains"/>
    <property type="match status" value="1"/>
</dbReference>
<reference evidence="4 6" key="2">
    <citation type="submission" date="2018-08" db="EMBL/GenBank/DDBJ databases">
        <title>A genome reference for cultivated species of the human gut microbiota.</title>
        <authorList>
            <person name="Zou Y."/>
            <person name="Xue W."/>
            <person name="Luo G."/>
        </authorList>
    </citation>
    <scope>NUCLEOTIDE SEQUENCE [LARGE SCALE GENOMIC DNA]</scope>
    <source>
        <strain evidence="4 6">AM37-13AC</strain>
    </source>
</reference>
<accession>A0A173US88</accession>
<reference evidence="3 5" key="1">
    <citation type="submission" date="2015-09" db="EMBL/GenBank/DDBJ databases">
        <authorList>
            <consortium name="Pathogen Informatics"/>
        </authorList>
    </citation>
    <scope>NUCLEOTIDE SEQUENCE [LARGE SCALE GENOMIC DNA]</scope>
    <source>
        <strain evidence="3 5">2789STDY5834970</strain>
    </source>
</reference>
<name>A0A173US88_9FIRM</name>
<protein>
    <submittedName>
        <fullName evidence="3 4">Saccharopine dehydrogenase</fullName>
    </submittedName>
</protein>
<dbReference type="RefSeq" id="WP_015537820.1">
    <property type="nucleotide sequence ID" value="NZ_CYXN01000025.1"/>
</dbReference>
<dbReference type="PANTHER" id="PTHR43796">
    <property type="entry name" value="CARBOXYNORSPERMIDINE SYNTHASE"/>
    <property type="match status" value="1"/>
</dbReference>
<dbReference type="EMBL" id="QVFB01000001">
    <property type="protein sequence ID" value="RGC21543.1"/>
    <property type="molecule type" value="Genomic_DNA"/>
</dbReference>
<gene>
    <name evidence="4" type="ORF">DW855_00340</name>
    <name evidence="3" type="ORF">ERS852582_02298</name>
</gene>
<evidence type="ECO:0000259" key="1">
    <source>
        <dbReference type="Pfam" id="PF03435"/>
    </source>
</evidence>
<dbReference type="Gene3D" id="3.30.360.10">
    <property type="entry name" value="Dihydrodipicolinate Reductase, domain 2"/>
    <property type="match status" value="1"/>
</dbReference>
<dbReference type="InterPro" id="IPR005097">
    <property type="entry name" value="Sacchrp_dh_NADP-bd"/>
</dbReference>
<dbReference type="Proteomes" id="UP000260733">
    <property type="component" value="Unassembled WGS sequence"/>
</dbReference>
<dbReference type="EMBL" id="CYXN01000025">
    <property type="protein sequence ID" value="CUN17912.1"/>
    <property type="molecule type" value="Genomic_DNA"/>
</dbReference>
<evidence type="ECO:0000313" key="5">
    <source>
        <dbReference type="Proteomes" id="UP000095649"/>
    </source>
</evidence>
<feature type="domain" description="Saccharopine dehydrogenase-like C-terminal" evidence="2">
    <location>
        <begin position="160"/>
        <end position="407"/>
    </location>
</feature>
<dbReference type="PANTHER" id="PTHR43796:SF2">
    <property type="entry name" value="CARBOXYNORSPERMIDINE SYNTHASE"/>
    <property type="match status" value="1"/>
</dbReference>
<evidence type="ECO:0000313" key="4">
    <source>
        <dbReference type="EMBL" id="RGC21543.1"/>
    </source>
</evidence>
<dbReference type="OrthoDB" id="9769367at2"/>
<dbReference type="InterPro" id="IPR036291">
    <property type="entry name" value="NAD(P)-bd_dom_sf"/>
</dbReference>